<organism evidence="1 2">
    <name type="scientific">Mimivirus Bombay</name>
    <dbReference type="NCBI Taxonomy" id="1835008"/>
    <lineage>
        <taxon>Viruses</taxon>
        <taxon>Varidnaviria</taxon>
        <taxon>Bamfordvirae</taxon>
        <taxon>Nucleocytoviricota</taxon>
        <taxon>Megaviricetes</taxon>
        <taxon>Imitervirales</taxon>
        <taxon>Mimiviridae</taxon>
        <taxon>Megamimivirinae</taxon>
        <taxon>Mimivirus</taxon>
        <taxon>Mimivirus bradfordmassiliense</taxon>
    </lineage>
</organism>
<name>A0A165X605_MIMIV</name>
<dbReference type="Proteomes" id="UP000241559">
    <property type="component" value="Segment"/>
</dbReference>
<proteinExistence type="predicted"/>
<evidence type="ECO:0000313" key="1">
    <source>
        <dbReference type="EMBL" id="AMZ02479.1"/>
    </source>
</evidence>
<sequence length="104" mass="12138">MCWVGENIEKTTKINYRYDDVNKVLDKINSCIVDKYNANKYVLCTHEILLKKKVSLHRYLIAVSDADDLTPEILDYLKFNYPDVKVLTELPESADKLNKIIENN</sequence>
<accession>A0A165X605</accession>
<dbReference type="EMBL" id="KU761889">
    <property type="protein sequence ID" value="AMZ02479.1"/>
    <property type="molecule type" value="Genomic_DNA"/>
</dbReference>
<reference evidence="1" key="1">
    <citation type="journal article" date="2016" name="Genom Data">
        <title>Isolation and complete genome sequencing of Mimivirus bombay, a Giant Virus in sewage of Mumbai, India.</title>
        <authorList>
            <person name="Chatterjee A."/>
            <person name="Ali F."/>
            <person name="Bange D."/>
            <person name="Kondabagil K."/>
        </authorList>
    </citation>
    <scope>NUCLEOTIDE SEQUENCE [LARGE SCALE GENOMIC DNA]</scope>
    <source>
        <strain evidence="1">1</strain>
    </source>
</reference>
<protein>
    <submittedName>
        <fullName evidence="1">Uncharacterized protein</fullName>
    </submittedName>
</protein>
<dbReference type="SMR" id="A0A165X605"/>
<evidence type="ECO:0000313" key="2">
    <source>
        <dbReference type="Proteomes" id="UP000241559"/>
    </source>
</evidence>